<evidence type="ECO:0008006" key="5">
    <source>
        <dbReference type="Google" id="ProtNLM"/>
    </source>
</evidence>
<gene>
    <name evidence="3" type="ORF">Lqui_0899</name>
</gene>
<evidence type="ECO:0000256" key="1">
    <source>
        <dbReference type="SAM" id="MobiDB-lite"/>
    </source>
</evidence>
<keyword evidence="2" id="KW-0472">Membrane</keyword>
<protein>
    <recommendedName>
        <fullName evidence="5">Transmembrane protein</fullName>
    </recommendedName>
</protein>
<dbReference type="PATRIC" id="fig|45073.5.peg.951"/>
<dbReference type="PROSITE" id="PS51257">
    <property type="entry name" value="PROKAR_LIPOPROTEIN"/>
    <property type="match status" value="1"/>
</dbReference>
<dbReference type="OrthoDB" id="5652566at2"/>
<evidence type="ECO:0000256" key="2">
    <source>
        <dbReference type="SAM" id="Phobius"/>
    </source>
</evidence>
<feature type="region of interest" description="Disordered" evidence="1">
    <location>
        <begin position="133"/>
        <end position="174"/>
    </location>
</feature>
<evidence type="ECO:0000313" key="4">
    <source>
        <dbReference type="Proteomes" id="UP000054618"/>
    </source>
</evidence>
<evidence type="ECO:0000313" key="3">
    <source>
        <dbReference type="EMBL" id="KTD52055.1"/>
    </source>
</evidence>
<feature type="transmembrane region" description="Helical" evidence="2">
    <location>
        <begin position="62"/>
        <end position="88"/>
    </location>
</feature>
<comment type="caution">
    <text evidence="3">The sequence shown here is derived from an EMBL/GenBank/DDBJ whole genome shotgun (WGS) entry which is preliminary data.</text>
</comment>
<dbReference type="AlphaFoldDB" id="A0A0W0Y4Z6"/>
<accession>A0A0W0Y4Z6</accession>
<keyword evidence="2" id="KW-0812">Transmembrane</keyword>
<sequence length="174" mass="19196">MGKWLRRHWKLLTAVLLALIAGAAVGCLVVFFPPALPAIASFALFSGWQPFLFLFSLNMVPAAFACAAIASASVLLFSAAANFLHWVIQSLDQLINPPDLDEVPDLTESDYEDFYGKTKPDAYLQILKDLDFEPGSNPETAPGKSCFSRGKDNLWQSQPATREQELLRRPLIPS</sequence>
<keyword evidence="2" id="KW-1133">Transmembrane helix</keyword>
<reference evidence="3 4" key="1">
    <citation type="submission" date="2015-11" db="EMBL/GenBank/DDBJ databases">
        <title>Genomic analysis of 38 Legionella species identifies large and diverse effector repertoires.</title>
        <authorList>
            <person name="Burstein D."/>
            <person name="Amaro F."/>
            <person name="Zusman T."/>
            <person name="Lifshitz Z."/>
            <person name="Cohen O."/>
            <person name="Gilbert J.A."/>
            <person name="Pupko T."/>
            <person name="Shuman H.A."/>
            <person name="Segal G."/>
        </authorList>
    </citation>
    <scope>NUCLEOTIDE SEQUENCE [LARGE SCALE GENOMIC DNA]</scope>
    <source>
        <strain evidence="3 4">CDC#1442-AUS-E</strain>
    </source>
</reference>
<dbReference type="RefSeq" id="WP_058506989.1">
    <property type="nucleotide sequence ID" value="NZ_CAAAIK010000007.1"/>
</dbReference>
<proteinExistence type="predicted"/>
<dbReference type="Proteomes" id="UP000054618">
    <property type="component" value="Unassembled WGS sequence"/>
</dbReference>
<dbReference type="EMBL" id="LNYS01000006">
    <property type="protein sequence ID" value="KTD52055.1"/>
    <property type="molecule type" value="Genomic_DNA"/>
</dbReference>
<organism evidence="3 4">
    <name type="scientific">Legionella quinlivanii</name>
    <dbReference type="NCBI Taxonomy" id="45073"/>
    <lineage>
        <taxon>Bacteria</taxon>
        <taxon>Pseudomonadati</taxon>
        <taxon>Pseudomonadota</taxon>
        <taxon>Gammaproteobacteria</taxon>
        <taxon>Legionellales</taxon>
        <taxon>Legionellaceae</taxon>
        <taxon>Legionella</taxon>
    </lineage>
</organism>
<keyword evidence="4" id="KW-1185">Reference proteome</keyword>
<name>A0A0W0Y4Z6_9GAMM</name>
<dbReference type="STRING" id="45073.Lqui_0899"/>